<dbReference type="Proteomes" id="UP000515512">
    <property type="component" value="Chromosome"/>
</dbReference>
<feature type="domain" description="DUF306" evidence="2">
    <location>
        <begin position="38"/>
        <end position="132"/>
    </location>
</feature>
<reference evidence="3 4" key="1">
    <citation type="submission" date="2020-07" db="EMBL/GenBank/DDBJ databases">
        <authorList>
            <person name="Zhuang K."/>
            <person name="Ran Y."/>
        </authorList>
    </citation>
    <scope>NUCLEOTIDE SEQUENCE [LARGE SCALE GENOMIC DNA]</scope>
    <source>
        <strain evidence="3 4">WCH-YHL-001</strain>
    </source>
</reference>
<evidence type="ECO:0000313" key="3">
    <source>
        <dbReference type="EMBL" id="QLY28997.1"/>
    </source>
</evidence>
<feature type="chain" id="PRO_5039290793" evidence="1">
    <location>
        <begin position="25"/>
        <end position="262"/>
    </location>
</feature>
<sequence length="262" mass="27003">MSATRRWCALLALTVGTIAGCSSSTDDTAQPTETPMGKAYISTEVKGKQIPGGGPLTLTFADDRVTANAGCNTATGPVTLDGGVLTVGQLAMTLMGCPGETDGADGWMDGLLKSAPTWKLDGSTLTLTGNGDGITVTLLDRKVAAPDKPLTGTTWVVKSLLGKDAQVWSQTLEDVKPTLTIAPDGAVSGSAGCNSMMGRAEIAGSYVTFQIGTTRMACAPEVMDVERQVLEVLNGKTITTIDSDALTIRNEASGTGLELRAE</sequence>
<name>A0A7D6VBJ8_9NOCA</name>
<accession>A0A7D6VBJ8</accession>
<dbReference type="AlphaFoldDB" id="A0A7D6VBJ8"/>
<dbReference type="PROSITE" id="PS51257">
    <property type="entry name" value="PROKAR_LIPOPROTEIN"/>
    <property type="match status" value="1"/>
</dbReference>
<evidence type="ECO:0000313" key="4">
    <source>
        <dbReference type="Proteomes" id="UP000515512"/>
    </source>
</evidence>
<organism evidence="3 4">
    <name type="scientific">Nocardia huaxiensis</name>
    <dbReference type="NCBI Taxonomy" id="2755382"/>
    <lineage>
        <taxon>Bacteria</taxon>
        <taxon>Bacillati</taxon>
        <taxon>Actinomycetota</taxon>
        <taxon>Actinomycetes</taxon>
        <taxon>Mycobacteriales</taxon>
        <taxon>Nocardiaceae</taxon>
        <taxon>Nocardia</taxon>
    </lineage>
</organism>
<dbReference type="InterPro" id="IPR053147">
    <property type="entry name" value="Hsp_HslJ-like"/>
</dbReference>
<dbReference type="KEGG" id="nhu:H0264_27270"/>
<evidence type="ECO:0000259" key="2">
    <source>
        <dbReference type="Pfam" id="PF03724"/>
    </source>
</evidence>
<dbReference type="Gene3D" id="2.40.128.270">
    <property type="match status" value="2"/>
</dbReference>
<dbReference type="InterPro" id="IPR038670">
    <property type="entry name" value="HslJ-like_sf"/>
</dbReference>
<dbReference type="Pfam" id="PF03724">
    <property type="entry name" value="META"/>
    <property type="match status" value="2"/>
</dbReference>
<dbReference type="InterPro" id="IPR005184">
    <property type="entry name" value="DUF306_Meta_HslJ"/>
</dbReference>
<keyword evidence="1" id="KW-0732">Signal</keyword>
<proteinExistence type="predicted"/>
<evidence type="ECO:0000256" key="1">
    <source>
        <dbReference type="SAM" id="SignalP"/>
    </source>
</evidence>
<dbReference type="EMBL" id="CP059399">
    <property type="protein sequence ID" value="QLY28997.1"/>
    <property type="molecule type" value="Genomic_DNA"/>
</dbReference>
<feature type="domain" description="DUF306" evidence="2">
    <location>
        <begin position="148"/>
        <end position="255"/>
    </location>
</feature>
<dbReference type="PANTHER" id="PTHR35535">
    <property type="entry name" value="HEAT SHOCK PROTEIN HSLJ"/>
    <property type="match status" value="1"/>
</dbReference>
<gene>
    <name evidence="3" type="ORF">H0264_27270</name>
</gene>
<keyword evidence="4" id="KW-1185">Reference proteome</keyword>
<dbReference type="PANTHER" id="PTHR35535:SF2">
    <property type="entry name" value="DUF306 DOMAIN-CONTAINING PROTEIN"/>
    <property type="match status" value="1"/>
</dbReference>
<feature type="signal peptide" evidence="1">
    <location>
        <begin position="1"/>
        <end position="24"/>
    </location>
</feature>
<dbReference type="RefSeq" id="WP_181580203.1">
    <property type="nucleotide sequence ID" value="NZ_CP059399.1"/>
</dbReference>
<protein>
    <submittedName>
        <fullName evidence="3">META domain-containing protein</fullName>
    </submittedName>
</protein>